<dbReference type="InterPro" id="IPR005996">
    <property type="entry name" value="Ribosomal_uL30_bac-type"/>
</dbReference>
<reference evidence="6" key="1">
    <citation type="submission" date="2020-05" db="EMBL/GenBank/DDBJ databases">
        <title>Phylogenomic resolution of chytrid fungi.</title>
        <authorList>
            <person name="Stajich J.E."/>
            <person name="Amses K."/>
            <person name="Simmons R."/>
            <person name="Seto K."/>
            <person name="Myers J."/>
            <person name="Bonds A."/>
            <person name="Quandt C.A."/>
            <person name="Barry K."/>
            <person name="Liu P."/>
            <person name="Grigoriev I."/>
            <person name="Longcore J.E."/>
            <person name="James T.Y."/>
        </authorList>
    </citation>
    <scope>NUCLEOTIDE SEQUENCE</scope>
    <source>
        <strain evidence="6">JEL0476</strain>
    </source>
</reference>
<dbReference type="PROSITE" id="PS00634">
    <property type="entry name" value="RIBOSOMAL_L30"/>
    <property type="match status" value="1"/>
</dbReference>
<evidence type="ECO:0000313" key="6">
    <source>
        <dbReference type="EMBL" id="KAJ3214377.1"/>
    </source>
</evidence>
<evidence type="ECO:0000256" key="2">
    <source>
        <dbReference type="ARBA" id="ARBA00022980"/>
    </source>
</evidence>
<evidence type="ECO:0000259" key="5">
    <source>
        <dbReference type="Pfam" id="PF00327"/>
    </source>
</evidence>
<dbReference type="Proteomes" id="UP001211065">
    <property type="component" value="Unassembled WGS sequence"/>
</dbReference>
<evidence type="ECO:0000256" key="4">
    <source>
        <dbReference type="ARBA" id="ARBA00035281"/>
    </source>
</evidence>
<dbReference type="SUPFAM" id="SSF55129">
    <property type="entry name" value="Ribosomal protein L30p/L7e"/>
    <property type="match status" value="1"/>
</dbReference>
<dbReference type="CDD" id="cd01658">
    <property type="entry name" value="Ribosomal_L30"/>
    <property type="match status" value="1"/>
</dbReference>
<evidence type="ECO:0000256" key="1">
    <source>
        <dbReference type="ARBA" id="ARBA00007594"/>
    </source>
</evidence>
<evidence type="ECO:0000313" key="7">
    <source>
        <dbReference type="Proteomes" id="UP001211065"/>
    </source>
</evidence>
<keyword evidence="2" id="KW-0689">Ribosomal protein</keyword>
<dbReference type="AlphaFoldDB" id="A0AAD5XYU4"/>
<dbReference type="GO" id="GO:0006412">
    <property type="term" value="P:translation"/>
    <property type="evidence" value="ECO:0007669"/>
    <property type="project" value="InterPro"/>
</dbReference>
<gene>
    <name evidence="6" type="ORF">HK099_006899</name>
</gene>
<dbReference type="GO" id="GO:0003735">
    <property type="term" value="F:structural constituent of ribosome"/>
    <property type="evidence" value="ECO:0007669"/>
    <property type="project" value="InterPro"/>
</dbReference>
<comment type="similarity">
    <text evidence="1">Belongs to the universal ribosomal protein uL30 family.</text>
</comment>
<dbReference type="InterPro" id="IPR018038">
    <property type="entry name" value="Ribosomal_uL30_CS"/>
</dbReference>
<name>A0AAD5XYU4_9FUNG</name>
<dbReference type="Gene3D" id="3.30.1390.20">
    <property type="entry name" value="Ribosomal protein L30, ferredoxin-like fold domain"/>
    <property type="match status" value="1"/>
</dbReference>
<feature type="domain" description="Large ribosomal subunit protein uL30-like ferredoxin-like fold" evidence="5">
    <location>
        <begin position="101"/>
        <end position="151"/>
    </location>
</feature>
<sequence length="256" mass="29285">MYITSLLLKKLDITPKIANAAILNQKIPVSPAISQGRQHLKPISKNPNIKVFRYKNSRIGYKIKKDMMFCTSNFEKFSDATTNAITKPLIKNDTNYPFSYYQITLKRGVIGLSRDTKEAVAALGLVKRFQVVFRRVEAKHAGLILKVKELVDVKLVNSIPKVLKIEKGYQKANNTIGYYNLSTYDYLDRKEAKKYDPHGFKTDPTVPQKNKDIIKSNRRPRLYRCGFGHEGDEDFDHPSAVKDIEYGLPIVEISEK</sequence>
<keyword evidence="3" id="KW-0687">Ribonucleoprotein</keyword>
<dbReference type="GO" id="GO:0015934">
    <property type="term" value="C:large ribosomal subunit"/>
    <property type="evidence" value="ECO:0007669"/>
    <property type="project" value="InterPro"/>
</dbReference>
<dbReference type="Pfam" id="PF00327">
    <property type="entry name" value="Ribosomal_L30"/>
    <property type="match status" value="1"/>
</dbReference>
<accession>A0AAD5XYU4</accession>
<protein>
    <recommendedName>
        <fullName evidence="4">Large ribosomal subunit protein uL30m</fullName>
    </recommendedName>
</protein>
<keyword evidence="7" id="KW-1185">Reference proteome</keyword>
<evidence type="ECO:0000256" key="3">
    <source>
        <dbReference type="ARBA" id="ARBA00023274"/>
    </source>
</evidence>
<comment type="caution">
    <text evidence="6">The sequence shown here is derived from an EMBL/GenBank/DDBJ whole genome shotgun (WGS) entry which is preliminary data.</text>
</comment>
<dbReference type="InterPro" id="IPR036919">
    <property type="entry name" value="Ribo_uL30_ferredoxin-like_sf"/>
</dbReference>
<dbReference type="EMBL" id="JADGJW010000626">
    <property type="protein sequence ID" value="KAJ3214377.1"/>
    <property type="molecule type" value="Genomic_DNA"/>
</dbReference>
<dbReference type="InterPro" id="IPR016082">
    <property type="entry name" value="Ribosomal_uL30_ferredoxin-like"/>
</dbReference>
<organism evidence="6 7">
    <name type="scientific">Clydaea vesicula</name>
    <dbReference type="NCBI Taxonomy" id="447962"/>
    <lineage>
        <taxon>Eukaryota</taxon>
        <taxon>Fungi</taxon>
        <taxon>Fungi incertae sedis</taxon>
        <taxon>Chytridiomycota</taxon>
        <taxon>Chytridiomycota incertae sedis</taxon>
        <taxon>Chytridiomycetes</taxon>
        <taxon>Lobulomycetales</taxon>
        <taxon>Lobulomycetaceae</taxon>
        <taxon>Clydaea</taxon>
    </lineage>
</organism>
<proteinExistence type="inferred from homology"/>